<protein>
    <submittedName>
        <fullName evidence="1">Uncharacterized protein</fullName>
    </submittedName>
</protein>
<accession>A0A1L7XW48</accession>
<dbReference type="EMBL" id="FJOG01000068">
    <property type="protein sequence ID" value="CZR69282.1"/>
    <property type="molecule type" value="Genomic_DNA"/>
</dbReference>
<evidence type="ECO:0000313" key="1">
    <source>
        <dbReference type="EMBL" id="CZR69282.1"/>
    </source>
</evidence>
<evidence type="ECO:0000313" key="2">
    <source>
        <dbReference type="Proteomes" id="UP000184330"/>
    </source>
</evidence>
<dbReference type="AlphaFoldDB" id="A0A1L7XW48"/>
<proteinExistence type="predicted"/>
<name>A0A1L7XW48_9HELO</name>
<organism evidence="1 2">
    <name type="scientific">Phialocephala subalpina</name>
    <dbReference type="NCBI Taxonomy" id="576137"/>
    <lineage>
        <taxon>Eukaryota</taxon>
        <taxon>Fungi</taxon>
        <taxon>Dikarya</taxon>
        <taxon>Ascomycota</taxon>
        <taxon>Pezizomycotina</taxon>
        <taxon>Leotiomycetes</taxon>
        <taxon>Helotiales</taxon>
        <taxon>Mollisiaceae</taxon>
        <taxon>Phialocephala</taxon>
        <taxon>Phialocephala fortinii species complex</taxon>
    </lineage>
</organism>
<sequence>MSDRSESLSGYESSLGVVQQPSHGLGYMQIPDAMPDFSPPQPTHRMDFMATSNRLTLEASVISLCMGVREMNDEHFAAIASEDEACLRGVWLGEVIKWQAETIGMDVGDIVEQLDDIVKVRKNAREASRPLDFADDMEEKLLKAVIAELLSEM</sequence>
<keyword evidence="2" id="KW-1185">Reference proteome</keyword>
<gene>
    <name evidence="1" type="ORF">PAC_19182</name>
</gene>
<reference evidence="1 2" key="1">
    <citation type="submission" date="2016-03" db="EMBL/GenBank/DDBJ databases">
        <authorList>
            <person name="Ploux O."/>
        </authorList>
    </citation>
    <scope>NUCLEOTIDE SEQUENCE [LARGE SCALE GENOMIC DNA]</scope>
    <source>
        <strain evidence="1 2">UAMH 11012</strain>
    </source>
</reference>
<dbReference type="Proteomes" id="UP000184330">
    <property type="component" value="Unassembled WGS sequence"/>
</dbReference>